<reference evidence="3 4" key="1">
    <citation type="submission" date="2016-10" db="EMBL/GenBank/DDBJ databases">
        <authorList>
            <person name="de Groot N.N."/>
        </authorList>
    </citation>
    <scope>NUCLEOTIDE SEQUENCE [LARGE SCALE GENOMIC DNA]</scope>
    <source>
        <strain evidence="3 4">CPCC 202699</strain>
    </source>
</reference>
<feature type="transmembrane region" description="Helical" evidence="1">
    <location>
        <begin position="23"/>
        <end position="46"/>
    </location>
</feature>
<dbReference type="AlphaFoldDB" id="A0A1H3PQE3"/>
<keyword evidence="1" id="KW-0812">Transmembrane</keyword>
<dbReference type="InterPro" id="IPR005182">
    <property type="entry name" value="YdbS-like_PH"/>
</dbReference>
<proteinExistence type="predicted"/>
<name>A0A1H3PQE3_9PSEU</name>
<evidence type="ECO:0000313" key="4">
    <source>
        <dbReference type="Proteomes" id="UP000199515"/>
    </source>
</evidence>
<dbReference type="PANTHER" id="PTHR34473">
    <property type="entry name" value="UPF0699 TRANSMEMBRANE PROTEIN YDBS"/>
    <property type="match status" value="1"/>
</dbReference>
<dbReference type="Pfam" id="PF03703">
    <property type="entry name" value="bPH_2"/>
    <property type="match status" value="1"/>
</dbReference>
<dbReference type="PANTHER" id="PTHR34473:SF3">
    <property type="entry name" value="TRANSMEMBRANE PROTEIN-RELATED"/>
    <property type="match status" value="1"/>
</dbReference>
<keyword evidence="4" id="KW-1185">Reference proteome</keyword>
<dbReference type="RefSeq" id="WP_091295947.1">
    <property type="nucleotide sequence ID" value="NZ_FNON01000008.1"/>
</dbReference>
<dbReference type="STRING" id="589385.SAMN05421504_108344"/>
<feature type="domain" description="YdbS-like PH" evidence="2">
    <location>
        <begin position="80"/>
        <end position="155"/>
    </location>
</feature>
<evidence type="ECO:0000259" key="2">
    <source>
        <dbReference type="Pfam" id="PF03703"/>
    </source>
</evidence>
<protein>
    <recommendedName>
        <fullName evidence="2">YdbS-like PH domain-containing protein</fullName>
    </recommendedName>
</protein>
<dbReference type="EMBL" id="FNON01000008">
    <property type="protein sequence ID" value="SDZ03125.1"/>
    <property type="molecule type" value="Genomic_DNA"/>
</dbReference>
<accession>A0A1H3PQE3</accession>
<gene>
    <name evidence="3" type="ORF">SAMN05421504_108344</name>
</gene>
<keyword evidence="1" id="KW-0472">Membrane</keyword>
<dbReference type="Proteomes" id="UP000199515">
    <property type="component" value="Unassembled WGS sequence"/>
</dbReference>
<keyword evidence="1" id="KW-1133">Transmembrane helix</keyword>
<organism evidence="3 4">
    <name type="scientific">Amycolatopsis xylanica</name>
    <dbReference type="NCBI Taxonomy" id="589385"/>
    <lineage>
        <taxon>Bacteria</taxon>
        <taxon>Bacillati</taxon>
        <taxon>Actinomycetota</taxon>
        <taxon>Actinomycetes</taxon>
        <taxon>Pseudonocardiales</taxon>
        <taxon>Pseudonocardiaceae</taxon>
        <taxon>Amycolatopsis</taxon>
    </lineage>
</organism>
<sequence length="168" mass="18636">MSESGGAVELREPRNRVSPKAKLYWACRAAFSWVFFFGAQVVWLLVDDETGATPHLVVFLVSAVVALAHILVMPRWRFAVHRWEITPDAVYTRSGWLDQEWRIAPVSRIQTVDSERGVLERMFGLANLTVTTASSAGPIKIHGLDQETARRAAEELTGNTVATEGDAT</sequence>
<feature type="transmembrane region" description="Helical" evidence="1">
    <location>
        <begin position="52"/>
        <end position="72"/>
    </location>
</feature>
<dbReference type="OrthoDB" id="3730669at2"/>
<evidence type="ECO:0000313" key="3">
    <source>
        <dbReference type="EMBL" id="SDZ03125.1"/>
    </source>
</evidence>
<evidence type="ECO:0000256" key="1">
    <source>
        <dbReference type="SAM" id="Phobius"/>
    </source>
</evidence>